<gene>
    <name evidence="1" type="ORF">AC578_2763</name>
</gene>
<accession>A0A139HGY6</accession>
<evidence type="ECO:0000313" key="2">
    <source>
        <dbReference type="Proteomes" id="UP000070133"/>
    </source>
</evidence>
<dbReference type="InterPro" id="IPR036047">
    <property type="entry name" value="F-box-like_dom_sf"/>
</dbReference>
<organism evidence="1 2">
    <name type="scientific">Pseudocercospora eumusae</name>
    <dbReference type="NCBI Taxonomy" id="321146"/>
    <lineage>
        <taxon>Eukaryota</taxon>
        <taxon>Fungi</taxon>
        <taxon>Dikarya</taxon>
        <taxon>Ascomycota</taxon>
        <taxon>Pezizomycotina</taxon>
        <taxon>Dothideomycetes</taxon>
        <taxon>Dothideomycetidae</taxon>
        <taxon>Mycosphaerellales</taxon>
        <taxon>Mycosphaerellaceae</taxon>
        <taxon>Pseudocercospora</taxon>
    </lineage>
</organism>
<keyword evidence="2" id="KW-1185">Reference proteome</keyword>
<evidence type="ECO:0000313" key="1">
    <source>
        <dbReference type="EMBL" id="KXT01652.1"/>
    </source>
</evidence>
<reference evidence="1 2" key="1">
    <citation type="submission" date="2015-07" db="EMBL/GenBank/DDBJ databases">
        <title>Comparative genomics of the Sigatoka disease complex on banana suggests a link between parallel evolutionary changes in Pseudocercospora fijiensis and Pseudocercospora eumusae and increased virulence on the banana host.</title>
        <authorList>
            <person name="Chang T.-C."/>
            <person name="Salvucci A."/>
            <person name="Crous P.W."/>
            <person name="Stergiopoulos I."/>
        </authorList>
    </citation>
    <scope>NUCLEOTIDE SEQUENCE [LARGE SCALE GENOMIC DNA]</scope>
    <source>
        <strain evidence="1 2">CBS 114824</strain>
    </source>
</reference>
<name>A0A139HGY6_9PEZI</name>
<comment type="caution">
    <text evidence="1">The sequence shown here is derived from an EMBL/GenBank/DDBJ whole genome shotgun (WGS) entry which is preliminary data.</text>
</comment>
<dbReference type="AlphaFoldDB" id="A0A139HGY6"/>
<dbReference type="EMBL" id="LFZN01000051">
    <property type="protein sequence ID" value="KXT01652.1"/>
    <property type="molecule type" value="Genomic_DNA"/>
</dbReference>
<proteinExistence type="predicted"/>
<dbReference type="OrthoDB" id="3650588at2759"/>
<evidence type="ECO:0008006" key="3">
    <source>
        <dbReference type="Google" id="ProtNLM"/>
    </source>
</evidence>
<dbReference type="SUPFAM" id="SSF81383">
    <property type="entry name" value="F-box domain"/>
    <property type="match status" value="1"/>
</dbReference>
<protein>
    <recommendedName>
        <fullName evidence="3">F-box domain-containing protein</fullName>
    </recommendedName>
</protein>
<sequence length="250" mass="27686">MATSKVYDTVELLESILLELPIRDVLLAQRVAKSWQQTISGSIKLQRSLFFKPMAVLTASQSGPRDDIQFLALDTPCATVLQCPGPKTLLTSVLPVTKSSDSTTLHLDKSLEPNSDGHRPSWTRMLLTQPPRATEHFFSNCTHELCVLTDDSANFRKRTSMSHCAGATISHGSMFDLSAVKIEKHNGGGGVTLDGIAECLAELRQGWYTVSYRGRKSGDFGWVGLEELETVVKFWQEISSVMQERRQAGR</sequence>
<dbReference type="Proteomes" id="UP000070133">
    <property type="component" value="Unassembled WGS sequence"/>
</dbReference>